<dbReference type="InterPro" id="IPR002549">
    <property type="entry name" value="AI-2E-like"/>
</dbReference>
<feature type="transmembrane region" description="Helical" evidence="7">
    <location>
        <begin position="306"/>
        <end position="327"/>
    </location>
</feature>
<feature type="transmembrane region" description="Helical" evidence="7">
    <location>
        <begin position="38"/>
        <end position="59"/>
    </location>
</feature>
<evidence type="ECO:0000256" key="4">
    <source>
        <dbReference type="ARBA" id="ARBA00022989"/>
    </source>
</evidence>
<accession>A0ABW2I1Y0</accession>
<keyword evidence="3 7" id="KW-0812">Transmembrane</keyword>
<evidence type="ECO:0000256" key="1">
    <source>
        <dbReference type="ARBA" id="ARBA00004141"/>
    </source>
</evidence>
<feature type="region of interest" description="Disordered" evidence="6">
    <location>
        <begin position="350"/>
        <end position="376"/>
    </location>
</feature>
<evidence type="ECO:0000256" key="6">
    <source>
        <dbReference type="SAM" id="MobiDB-lite"/>
    </source>
</evidence>
<organism evidence="8 9">
    <name type="scientific">Paractinoplanes rhizophilus</name>
    <dbReference type="NCBI Taxonomy" id="1416877"/>
    <lineage>
        <taxon>Bacteria</taxon>
        <taxon>Bacillati</taxon>
        <taxon>Actinomycetota</taxon>
        <taxon>Actinomycetes</taxon>
        <taxon>Micromonosporales</taxon>
        <taxon>Micromonosporaceae</taxon>
        <taxon>Paractinoplanes</taxon>
    </lineage>
</organism>
<feature type="transmembrane region" description="Helical" evidence="7">
    <location>
        <begin position="66"/>
        <end position="90"/>
    </location>
</feature>
<keyword evidence="4 7" id="KW-1133">Transmembrane helix</keyword>
<proteinExistence type="inferred from homology"/>
<dbReference type="EMBL" id="JBHTBJ010000039">
    <property type="protein sequence ID" value="MFC7278872.1"/>
    <property type="molecule type" value="Genomic_DNA"/>
</dbReference>
<dbReference type="Proteomes" id="UP001596548">
    <property type="component" value="Unassembled WGS sequence"/>
</dbReference>
<feature type="transmembrane region" description="Helical" evidence="7">
    <location>
        <begin position="12"/>
        <end position="32"/>
    </location>
</feature>
<comment type="similarity">
    <text evidence="2">Belongs to the autoinducer-2 exporter (AI-2E) (TC 2.A.86) family.</text>
</comment>
<evidence type="ECO:0000256" key="2">
    <source>
        <dbReference type="ARBA" id="ARBA00009773"/>
    </source>
</evidence>
<dbReference type="PANTHER" id="PTHR21716">
    <property type="entry name" value="TRANSMEMBRANE PROTEIN"/>
    <property type="match status" value="1"/>
</dbReference>
<evidence type="ECO:0000256" key="3">
    <source>
        <dbReference type="ARBA" id="ARBA00022692"/>
    </source>
</evidence>
<name>A0ABW2I1Y0_9ACTN</name>
<dbReference type="Pfam" id="PF01594">
    <property type="entry name" value="AI-2E_transport"/>
    <property type="match status" value="1"/>
</dbReference>
<comment type="caution">
    <text evidence="8">The sequence shown here is derived from an EMBL/GenBank/DDBJ whole genome shotgun (WGS) entry which is preliminary data.</text>
</comment>
<evidence type="ECO:0000313" key="8">
    <source>
        <dbReference type="EMBL" id="MFC7278872.1"/>
    </source>
</evidence>
<feature type="transmembrane region" description="Helical" evidence="7">
    <location>
        <begin position="231"/>
        <end position="261"/>
    </location>
</feature>
<feature type="transmembrane region" description="Helical" evidence="7">
    <location>
        <begin position="146"/>
        <end position="168"/>
    </location>
</feature>
<protein>
    <submittedName>
        <fullName evidence="8">AI-2E family transporter</fullName>
    </submittedName>
</protein>
<evidence type="ECO:0000313" key="9">
    <source>
        <dbReference type="Proteomes" id="UP001596548"/>
    </source>
</evidence>
<feature type="transmembrane region" description="Helical" evidence="7">
    <location>
        <begin position="268"/>
        <end position="286"/>
    </location>
</feature>
<feature type="transmembrane region" description="Helical" evidence="7">
    <location>
        <begin position="203"/>
        <end position="225"/>
    </location>
</feature>
<reference evidence="9" key="1">
    <citation type="journal article" date="2019" name="Int. J. Syst. Evol. Microbiol.">
        <title>The Global Catalogue of Microorganisms (GCM) 10K type strain sequencing project: providing services to taxonomists for standard genome sequencing and annotation.</title>
        <authorList>
            <consortium name="The Broad Institute Genomics Platform"/>
            <consortium name="The Broad Institute Genome Sequencing Center for Infectious Disease"/>
            <person name="Wu L."/>
            <person name="Ma J."/>
        </authorList>
    </citation>
    <scope>NUCLEOTIDE SEQUENCE [LARGE SCALE GENOMIC DNA]</scope>
    <source>
        <strain evidence="9">XZYJT-10</strain>
    </source>
</reference>
<evidence type="ECO:0000256" key="7">
    <source>
        <dbReference type="SAM" id="Phobius"/>
    </source>
</evidence>
<comment type="subcellular location">
    <subcellularLocation>
        <location evidence="1">Membrane</location>
        <topology evidence="1">Multi-pass membrane protein</topology>
    </subcellularLocation>
</comment>
<evidence type="ECO:0000256" key="5">
    <source>
        <dbReference type="ARBA" id="ARBA00023136"/>
    </source>
</evidence>
<sequence>MRPAHSIAGAGLPRGVIVLLGTACLVVVVGGMRITADLLAPVFLALMLTVTISPIAIWMRGRGVPLWLAMIANVVAVYLLLAGLGVAMAMSLARLVDLLPQYQQQFLDLRADLASALGSLGIDQAQVMAALDKATTPGQIVGVIEWIFGGVAGVLSNTIFLLAVLLFMGVDAVDYPSRLAASGAQRPQVVGALREFAQGTRRYLWVTTVFGLIVAVIDTLALWALDIPLPFLWGLLSFITNYIPNIGFIIGVIPPALLGLLQGGVEKMIWVIVVYCAINFVIQSIIQPKVVGDAVGLSATMSFLSLIFWGWVLGPLGALLAIPLSLLAKGLLVDIDPATRWINPLVSGGPLPATDSGPAAGRDGRVTEPADPAEPD</sequence>
<gene>
    <name evidence="8" type="ORF">ACFQS1_33325</name>
</gene>
<dbReference type="PANTHER" id="PTHR21716:SF64">
    <property type="entry name" value="AI-2 TRANSPORT PROTEIN TQSA"/>
    <property type="match status" value="1"/>
</dbReference>
<keyword evidence="9" id="KW-1185">Reference proteome</keyword>
<keyword evidence="5 7" id="KW-0472">Membrane</keyword>